<keyword evidence="2" id="KW-1185">Reference proteome</keyword>
<dbReference type="HOGENOM" id="CLU_3026888_0_0_6"/>
<evidence type="ECO:0000313" key="2">
    <source>
        <dbReference type="Proteomes" id="UP000004699"/>
    </source>
</evidence>
<dbReference type="EMBL" id="DS999411">
    <property type="protein sequence ID" value="EED35044.1"/>
    <property type="molecule type" value="Genomic_DNA"/>
</dbReference>
<accession>B8KX60</accession>
<name>B8KX60_9GAMM</name>
<reference evidence="2" key="1">
    <citation type="journal article" date="2013" name="BMC Microbiol.">
        <title>Taxonomy and evolution of bacteriochlorophyll a-containing members of the OM60/NOR5 clade of marine gammaproteobacteria: description of Luminiphilus syltensis gen. nov., sp. nov., reclassification of Haliea rubra as Pseudohaliea rubra gen. nov., comb. nov., and emendation of Chromatocurvus halotolerans.</title>
        <authorList>
            <person name="Spring S."/>
            <person name="Riedel T."/>
            <person name="Sproer C."/>
            <person name="Yan S."/>
            <person name="Harder J."/>
            <person name="Fuchs B.M."/>
        </authorList>
    </citation>
    <scope>NUCLEOTIDE SEQUENCE [LARGE SCALE GENOMIC DNA]</scope>
    <source>
        <strain evidence="2">NOR51-B</strain>
    </source>
</reference>
<proteinExistence type="predicted"/>
<dbReference type="STRING" id="565045.NOR51B_986"/>
<organism evidence="1 2">
    <name type="scientific">Luminiphilus syltensis NOR5-1B</name>
    <dbReference type="NCBI Taxonomy" id="565045"/>
    <lineage>
        <taxon>Bacteria</taxon>
        <taxon>Pseudomonadati</taxon>
        <taxon>Pseudomonadota</taxon>
        <taxon>Gammaproteobacteria</taxon>
        <taxon>Cellvibrionales</taxon>
        <taxon>Halieaceae</taxon>
        <taxon>Luminiphilus</taxon>
    </lineage>
</organism>
<protein>
    <submittedName>
        <fullName evidence="1">Uncharacterized protein</fullName>
    </submittedName>
</protein>
<dbReference type="Proteomes" id="UP000004699">
    <property type="component" value="Unassembled WGS sequence"/>
</dbReference>
<gene>
    <name evidence="1" type="ORF">NOR51B_986</name>
</gene>
<dbReference type="AlphaFoldDB" id="B8KX60"/>
<evidence type="ECO:0000313" key="1">
    <source>
        <dbReference type="EMBL" id="EED35044.1"/>
    </source>
</evidence>
<sequence length="55" mass="6052">MVAGVGTKKLQRSITLRKIEGVQESRVFTQLSTERQYPMQNSGKTVLMNPSAAGK</sequence>